<dbReference type="Proteomes" id="UP000075714">
    <property type="component" value="Unassembled WGS sequence"/>
</dbReference>
<reference evidence="3" key="1">
    <citation type="journal article" date="2016" name="Nat. Commun.">
        <title>The Gonium pectorale genome demonstrates co-option of cell cycle regulation during the evolution of multicellularity.</title>
        <authorList>
            <person name="Hanschen E.R."/>
            <person name="Marriage T.N."/>
            <person name="Ferris P.J."/>
            <person name="Hamaji T."/>
            <person name="Toyoda A."/>
            <person name="Fujiyama A."/>
            <person name="Neme R."/>
            <person name="Noguchi H."/>
            <person name="Minakuchi Y."/>
            <person name="Suzuki M."/>
            <person name="Kawai-Toyooka H."/>
            <person name="Smith D.R."/>
            <person name="Sparks H."/>
            <person name="Anderson J."/>
            <person name="Bakaric R."/>
            <person name="Luria V."/>
            <person name="Karger A."/>
            <person name="Kirschner M.W."/>
            <person name="Durand P.M."/>
            <person name="Michod R.E."/>
            <person name="Nozaki H."/>
            <person name="Olson B.J."/>
        </authorList>
    </citation>
    <scope>NUCLEOTIDE SEQUENCE [LARGE SCALE GENOMIC DNA]</scope>
    <source>
        <strain evidence="3">NIES-2863</strain>
    </source>
</reference>
<dbReference type="OrthoDB" id="532679at2759"/>
<evidence type="ECO:0000313" key="3">
    <source>
        <dbReference type="Proteomes" id="UP000075714"/>
    </source>
</evidence>
<gene>
    <name evidence="2" type="ORF">GPECTOR_13g826</name>
</gene>
<name>A0A150GNH7_GONPE</name>
<comment type="caution">
    <text evidence="2">The sequence shown here is derived from an EMBL/GenBank/DDBJ whole genome shotgun (WGS) entry which is preliminary data.</text>
</comment>
<organism evidence="2 3">
    <name type="scientific">Gonium pectorale</name>
    <name type="common">Green alga</name>
    <dbReference type="NCBI Taxonomy" id="33097"/>
    <lineage>
        <taxon>Eukaryota</taxon>
        <taxon>Viridiplantae</taxon>
        <taxon>Chlorophyta</taxon>
        <taxon>core chlorophytes</taxon>
        <taxon>Chlorophyceae</taxon>
        <taxon>CS clade</taxon>
        <taxon>Chlamydomonadales</taxon>
        <taxon>Volvocaceae</taxon>
        <taxon>Gonium</taxon>
    </lineage>
</organism>
<evidence type="ECO:0000259" key="1">
    <source>
        <dbReference type="Pfam" id="PF07883"/>
    </source>
</evidence>
<evidence type="ECO:0000313" key="2">
    <source>
        <dbReference type="EMBL" id="KXZ51338.1"/>
    </source>
</evidence>
<dbReference type="STRING" id="33097.A0A150GNH7"/>
<accession>A0A150GNH7</accession>
<dbReference type="SUPFAM" id="SSF51182">
    <property type="entry name" value="RmlC-like cupins"/>
    <property type="match status" value="1"/>
</dbReference>
<dbReference type="PANTHER" id="PTHR36440">
    <property type="entry name" value="PUTATIVE (AFU_ORTHOLOGUE AFUA_8G07350)-RELATED"/>
    <property type="match status" value="1"/>
</dbReference>
<protein>
    <recommendedName>
        <fullName evidence="1">Cupin type-2 domain-containing protein</fullName>
    </recommendedName>
</protein>
<dbReference type="InterPro" id="IPR014710">
    <property type="entry name" value="RmlC-like_jellyroll"/>
</dbReference>
<dbReference type="AlphaFoldDB" id="A0A150GNH7"/>
<dbReference type="Gene3D" id="2.60.120.10">
    <property type="entry name" value="Jelly Rolls"/>
    <property type="match status" value="1"/>
</dbReference>
<dbReference type="InterPro" id="IPR053146">
    <property type="entry name" value="QDO-like"/>
</dbReference>
<dbReference type="Pfam" id="PF07883">
    <property type="entry name" value="Cupin_2"/>
    <property type="match status" value="1"/>
</dbReference>
<feature type="domain" description="Cupin type-2" evidence="1">
    <location>
        <begin position="22"/>
        <end position="81"/>
    </location>
</feature>
<dbReference type="InterPro" id="IPR011051">
    <property type="entry name" value="RmlC_Cupin_sf"/>
</dbReference>
<dbReference type="EMBL" id="LSYV01000014">
    <property type="protein sequence ID" value="KXZ51338.1"/>
    <property type="molecule type" value="Genomic_DNA"/>
</dbReference>
<dbReference type="InterPro" id="IPR013096">
    <property type="entry name" value="Cupin_2"/>
</dbReference>
<sequence length="180" mass="19529">MNSNMKRLNFNDDGFYPEKPCSPPKHIHNKQDEEFETISGVMMVDLNGTIVQLPVGQKHNIPAGLPHTFWNGGSEPLEVMFTLRPGVPDEGFFEVLHALSAEHDGLDKVNPIQMVLLFADSDAVLTDVPPLLWKAAVNLVPPLARAMGFRTRYPEYVSKSGLPTPVGVPAAAADAGATTA</sequence>
<keyword evidence="3" id="KW-1185">Reference proteome</keyword>
<proteinExistence type="predicted"/>
<dbReference type="PANTHER" id="PTHR36440:SF1">
    <property type="entry name" value="PUTATIVE (AFU_ORTHOLOGUE AFUA_8G07350)-RELATED"/>
    <property type="match status" value="1"/>
</dbReference>